<evidence type="ECO:0000256" key="3">
    <source>
        <dbReference type="ARBA" id="ARBA00023125"/>
    </source>
</evidence>
<evidence type="ECO:0000259" key="7">
    <source>
        <dbReference type="PROSITE" id="PS51900"/>
    </source>
</evidence>
<evidence type="ECO:0000256" key="2">
    <source>
        <dbReference type="ARBA" id="ARBA00022908"/>
    </source>
</evidence>
<feature type="domain" description="Core-binding (CB)" evidence="7">
    <location>
        <begin position="1"/>
        <end position="84"/>
    </location>
</feature>
<evidence type="ECO:0000313" key="9">
    <source>
        <dbReference type="Proteomes" id="UP001145069"/>
    </source>
</evidence>
<keyword evidence="4" id="KW-0233">DNA recombination</keyword>
<dbReference type="PANTHER" id="PTHR30349">
    <property type="entry name" value="PHAGE INTEGRASE-RELATED"/>
    <property type="match status" value="1"/>
</dbReference>
<evidence type="ECO:0000259" key="6">
    <source>
        <dbReference type="PROSITE" id="PS51898"/>
    </source>
</evidence>
<comment type="similarity">
    <text evidence="1">Belongs to the 'phage' integrase family.</text>
</comment>
<dbReference type="GO" id="GO:0015074">
    <property type="term" value="P:DNA integration"/>
    <property type="evidence" value="ECO:0007669"/>
    <property type="project" value="UniProtKB-KW"/>
</dbReference>
<dbReference type="EMBL" id="JAMQKC010000030">
    <property type="protein sequence ID" value="MDC3418508.1"/>
    <property type="molecule type" value="Genomic_DNA"/>
</dbReference>
<dbReference type="PROSITE" id="PS51900">
    <property type="entry name" value="CB"/>
    <property type="match status" value="1"/>
</dbReference>
<dbReference type="CDD" id="cd00397">
    <property type="entry name" value="DNA_BRE_C"/>
    <property type="match status" value="1"/>
</dbReference>
<dbReference type="InterPro" id="IPR010998">
    <property type="entry name" value="Integrase_recombinase_N"/>
</dbReference>
<dbReference type="InterPro" id="IPR011010">
    <property type="entry name" value="DNA_brk_join_enz"/>
</dbReference>
<dbReference type="InterPro" id="IPR004107">
    <property type="entry name" value="Integrase_SAM-like_N"/>
</dbReference>
<dbReference type="GO" id="GO:0006310">
    <property type="term" value="P:DNA recombination"/>
    <property type="evidence" value="ECO:0007669"/>
    <property type="project" value="UniProtKB-KW"/>
</dbReference>
<organism evidence="8 9">
    <name type="scientific">Aquibacillus salsiterrae</name>
    <dbReference type="NCBI Taxonomy" id="2950439"/>
    <lineage>
        <taxon>Bacteria</taxon>
        <taxon>Bacillati</taxon>
        <taxon>Bacillota</taxon>
        <taxon>Bacilli</taxon>
        <taxon>Bacillales</taxon>
        <taxon>Bacillaceae</taxon>
        <taxon>Aquibacillus</taxon>
    </lineage>
</organism>
<reference evidence="8" key="1">
    <citation type="submission" date="2022-06" db="EMBL/GenBank/DDBJ databases">
        <title>Aquibacillus sp. a new bacterium isolated from soil saline samples.</title>
        <authorList>
            <person name="Galisteo C."/>
            <person name="De La Haba R."/>
            <person name="Sanchez-Porro C."/>
            <person name="Ventosa A."/>
        </authorList>
    </citation>
    <scope>NUCLEOTIDE SEQUENCE</scope>
    <source>
        <strain evidence="8">3ASR75-54</strain>
    </source>
</reference>
<dbReference type="Pfam" id="PF02899">
    <property type="entry name" value="Phage_int_SAM_1"/>
    <property type="match status" value="1"/>
</dbReference>
<dbReference type="RefSeq" id="WP_272447576.1">
    <property type="nucleotide sequence ID" value="NZ_JAMQKC010000030.1"/>
</dbReference>
<name>A0A9X4AHR8_9BACI</name>
<keyword evidence="9" id="KW-1185">Reference proteome</keyword>
<gene>
    <name evidence="8" type="ORF">NC799_16740</name>
</gene>
<dbReference type="InterPro" id="IPR050090">
    <property type="entry name" value="Tyrosine_recombinase_XerCD"/>
</dbReference>
<dbReference type="SUPFAM" id="SSF56349">
    <property type="entry name" value="DNA breaking-rejoining enzymes"/>
    <property type="match status" value="1"/>
</dbReference>
<dbReference type="PANTHER" id="PTHR30349:SF64">
    <property type="entry name" value="PROPHAGE INTEGRASE INTD-RELATED"/>
    <property type="match status" value="1"/>
</dbReference>
<proteinExistence type="inferred from homology"/>
<dbReference type="InterPro" id="IPR013762">
    <property type="entry name" value="Integrase-like_cat_sf"/>
</dbReference>
<evidence type="ECO:0000256" key="1">
    <source>
        <dbReference type="ARBA" id="ARBA00008857"/>
    </source>
</evidence>
<sequence>MELLDKFEMWGRGKDKSENTLKTYVGSLKSFDEWLLKERNQSLGNVKREGVQAYMDYLDHDKQRSASTIDKIFAAIRVYAQFADKPEIIQNINRKERDKNIYQTTPRSLTEVEKKELISKVKRDGNSRNIAIMYTLLFTGIRISELCNLKLSNIEINGAKGVLTVPESNGNGEGRVIPLTKDTVYHLVRYIESLNKDEGVLFSSRNDAPLTPRTVQLMLRSYDVSPNILRHTFCQDLINNGMDLSIVAQLAGHQDLNMTKRYMQSS</sequence>
<comment type="caution">
    <text evidence="8">The sequence shown here is derived from an EMBL/GenBank/DDBJ whole genome shotgun (WGS) entry which is preliminary data.</text>
</comment>
<dbReference type="Gene3D" id="1.10.150.130">
    <property type="match status" value="1"/>
</dbReference>
<dbReference type="InterPro" id="IPR044068">
    <property type="entry name" value="CB"/>
</dbReference>
<evidence type="ECO:0000256" key="4">
    <source>
        <dbReference type="ARBA" id="ARBA00023172"/>
    </source>
</evidence>
<keyword evidence="2" id="KW-0229">DNA integration</keyword>
<dbReference type="GO" id="GO:0003677">
    <property type="term" value="F:DNA binding"/>
    <property type="evidence" value="ECO:0007669"/>
    <property type="project" value="UniProtKB-UniRule"/>
</dbReference>
<dbReference type="InterPro" id="IPR002104">
    <property type="entry name" value="Integrase_catalytic"/>
</dbReference>
<evidence type="ECO:0000313" key="8">
    <source>
        <dbReference type="EMBL" id="MDC3418508.1"/>
    </source>
</evidence>
<keyword evidence="3 5" id="KW-0238">DNA-binding</keyword>
<dbReference type="AlphaFoldDB" id="A0A9X4AHR8"/>
<dbReference type="Gene3D" id="1.10.443.10">
    <property type="entry name" value="Intergrase catalytic core"/>
    <property type="match status" value="1"/>
</dbReference>
<protein>
    <submittedName>
        <fullName evidence="8">Tyrosine-type recombinase/integrase</fullName>
    </submittedName>
</protein>
<feature type="domain" description="Tyr recombinase" evidence="6">
    <location>
        <begin position="104"/>
        <end position="266"/>
    </location>
</feature>
<accession>A0A9X4AHR8</accession>
<dbReference type="Proteomes" id="UP001145069">
    <property type="component" value="Unassembled WGS sequence"/>
</dbReference>
<evidence type="ECO:0000256" key="5">
    <source>
        <dbReference type="PROSITE-ProRule" id="PRU01248"/>
    </source>
</evidence>
<dbReference type="PROSITE" id="PS51898">
    <property type="entry name" value="TYR_RECOMBINASE"/>
    <property type="match status" value="1"/>
</dbReference>
<dbReference type="Pfam" id="PF00589">
    <property type="entry name" value="Phage_integrase"/>
    <property type="match status" value="1"/>
</dbReference>